<feature type="transmembrane region" description="Helical" evidence="4">
    <location>
        <begin position="518"/>
        <end position="536"/>
    </location>
</feature>
<feature type="transmembrane region" description="Helical" evidence="4">
    <location>
        <begin position="235"/>
        <end position="258"/>
    </location>
</feature>
<dbReference type="PANTHER" id="PTHR38934">
    <property type="entry name" value="HYPHALLY REGULATED CELL WALL PROTEIN 1"/>
    <property type="match status" value="1"/>
</dbReference>
<keyword evidence="4" id="KW-0812">Transmembrane</keyword>
<feature type="transmembrane region" description="Helical" evidence="4">
    <location>
        <begin position="490"/>
        <end position="511"/>
    </location>
</feature>
<keyword evidence="3" id="KW-1015">Disulfide bond</keyword>
<reference evidence="5" key="1">
    <citation type="submission" date="2021-01" db="EMBL/GenBank/DDBJ databases">
        <authorList>
            <consortium name="Genoscope - CEA"/>
            <person name="William W."/>
        </authorList>
    </citation>
    <scope>NUCLEOTIDE SEQUENCE</scope>
</reference>
<name>A0A8S1QQH8_9CILI</name>
<evidence type="ECO:0008006" key="7">
    <source>
        <dbReference type="Google" id="ProtNLM"/>
    </source>
</evidence>
<proteinExistence type="predicted"/>
<feature type="transmembrane region" description="Helical" evidence="4">
    <location>
        <begin position="556"/>
        <end position="580"/>
    </location>
</feature>
<evidence type="ECO:0000256" key="3">
    <source>
        <dbReference type="ARBA" id="ARBA00023157"/>
    </source>
</evidence>
<protein>
    <recommendedName>
        <fullName evidence="7">Transmembrane protein</fullName>
    </recommendedName>
</protein>
<keyword evidence="6" id="KW-1185">Reference proteome</keyword>
<evidence type="ECO:0000313" key="5">
    <source>
        <dbReference type="EMBL" id="CAD8116760.1"/>
    </source>
</evidence>
<evidence type="ECO:0000256" key="2">
    <source>
        <dbReference type="ARBA" id="ARBA00022737"/>
    </source>
</evidence>
<comment type="caution">
    <text evidence="5">The sequence shown here is derived from an EMBL/GenBank/DDBJ whole genome shotgun (WGS) entry which is preliminary data.</text>
</comment>
<evidence type="ECO:0000313" key="6">
    <source>
        <dbReference type="Proteomes" id="UP000692954"/>
    </source>
</evidence>
<keyword evidence="4" id="KW-0472">Membrane</keyword>
<feature type="transmembrane region" description="Helical" evidence="4">
    <location>
        <begin position="431"/>
        <end position="448"/>
    </location>
</feature>
<dbReference type="Proteomes" id="UP000692954">
    <property type="component" value="Unassembled WGS sequence"/>
</dbReference>
<evidence type="ECO:0000256" key="4">
    <source>
        <dbReference type="SAM" id="Phobius"/>
    </source>
</evidence>
<dbReference type="AlphaFoldDB" id="A0A8S1QQH8"/>
<dbReference type="NCBIfam" id="TIGR02232">
    <property type="entry name" value="myxo_disulf_rpt"/>
    <property type="match status" value="1"/>
</dbReference>
<gene>
    <name evidence="5" type="ORF">PSON_ATCC_30995.1.T1120002</name>
</gene>
<accession>A0A8S1QQH8</accession>
<sequence length="608" mass="71116">MMVMISPMMDVINANNCQICEKGKCKQFQLLDCDDCQNEICQLYKEQIIQEESECGDGLKQEQEECDDGNNLNNDGCSDHCFIENGWNCTQFSYKLNQCYKITLMQLTYLFQHYEVQQIKLSYTNEVKLDETKIIFIDNSSFFISQLKNEQYNIKVTPRSNLTQITVQQTRKVDYIIDIIFHENLDSKPILTVNISALLWDINSMPIYPNTQQFELLTPQIISSTQLERSITIKYVGLSLQIGLSGYGAILLMTGQIMQFLDILDILQYQSYLKYVNVNYPENLQIYFDSSNFLTLSPILNYFKIVQLFNSILGENVLMSIGKFNQYEINADFLTNIQAQILQLASLIILFLLSLQKYNLFNSKCFSEQNSNLLKYLQLKLYLLQKSIVFSTKVMSKEKLLQMFHVNSQDLIFKVLLFLFSNTTNSTRQQISNYICIIFLTSTFFIMIRPIRNLYNKINRQINIEQQYESIILMRKLLFFLFLIGTQNHPLLECLMLSFSFALNLILITYCKLIKQKVDLVFVFWVEIPVIAFIQINNLYCQDFSNHIPYSSKINLGFFQIGLLIFGILGPLVKSMIQLYDRIKKTLQKREKQQKNIQTIKIFAEIKI</sequence>
<keyword evidence="4" id="KW-1133">Transmembrane helix</keyword>
<dbReference type="PANTHER" id="PTHR38934:SF6">
    <property type="entry name" value="CHROMOSOME UNDETERMINED SCAFFOLD_176, WHOLE GENOME SHOTGUN SEQUENCE"/>
    <property type="match status" value="1"/>
</dbReference>
<feature type="transmembrane region" description="Helical" evidence="4">
    <location>
        <begin position="337"/>
        <end position="355"/>
    </location>
</feature>
<dbReference type="InterPro" id="IPR011936">
    <property type="entry name" value="Myxo_disulph_rpt"/>
</dbReference>
<organism evidence="5 6">
    <name type="scientific">Paramecium sonneborni</name>
    <dbReference type="NCBI Taxonomy" id="65129"/>
    <lineage>
        <taxon>Eukaryota</taxon>
        <taxon>Sar</taxon>
        <taxon>Alveolata</taxon>
        <taxon>Ciliophora</taxon>
        <taxon>Intramacronucleata</taxon>
        <taxon>Oligohymenophorea</taxon>
        <taxon>Peniculida</taxon>
        <taxon>Parameciidae</taxon>
        <taxon>Paramecium</taxon>
    </lineage>
</organism>
<dbReference type="OrthoDB" id="309883at2759"/>
<keyword evidence="1" id="KW-0732">Signal</keyword>
<evidence type="ECO:0000256" key="1">
    <source>
        <dbReference type="ARBA" id="ARBA00022729"/>
    </source>
</evidence>
<dbReference type="EMBL" id="CAJJDN010000112">
    <property type="protein sequence ID" value="CAD8116760.1"/>
    <property type="molecule type" value="Genomic_DNA"/>
</dbReference>
<keyword evidence="2" id="KW-0677">Repeat</keyword>